<reference evidence="2 3" key="1">
    <citation type="journal article" date="2016" name="Nat. Commun.">
        <title>Thousands of microbial genomes shed light on interconnected biogeochemical processes in an aquifer system.</title>
        <authorList>
            <person name="Anantharaman K."/>
            <person name="Brown C.T."/>
            <person name="Hug L.A."/>
            <person name="Sharon I."/>
            <person name="Castelle C.J."/>
            <person name="Probst A.J."/>
            <person name="Thomas B.C."/>
            <person name="Singh A."/>
            <person name="Wilkins M.J."/>
            <person name="Karaoz U."/>
            <person name="Brodie E.L."/>
            <person name="Williams K.H."/>
            <person name="Hubbard S.S."/>
            <person name="Banfield J.F."/>
        </authorList>
    </citation>
    <scope>NUCLEOTIDE SEQUENCE [LARGE SCALE GENOMIC DNA]</scope>
</reference>
<keyword evidence="1" id="KW-0472">Membrane</keyword>
<evidence type="ECO:0000313" key="3">
    <source>
        <dbReference type="Proteomes" id="UP000177187"/>
    </source>
</evidence>
<dbReference type="EMBL" id="MFAF01000024">
    <property type="protein sequence ID" value="OGD78809.1"/>
    <property type="molecule type" value="Genomic_DNA"/>
</dbReference>
<accession>A0A1F5FGM2</accession>
<keyword evidence="1" id="KW-1133">Transmembrane helix</keyword>
<sequence length="59" mass="6938">MWGAILANWAVKVPLALLLIHVFHLHDYAVWSAVMLSQIFEGIFVALWFRRGRWMTKKV</sequence>
<evidence type="ECO:0000256" key="1">
    <source>
        <dbReference type="SAM" id="Phobius"/>
    </source>
</evidence>
<dbReference type="AlphaFoldDB" id="A0A1F5FGM2"/>
<evidence type="ECO:0000313" key="2">
    <source>
        <dbReference type="EMBL" id="OGD78809.1"/>
    </source>
</evidence>
<feature type="transmembrane region" description="Helical" evidence="1">
    <location>
        <begin position="28"/>
        <end position="49"/>
    </location>
</feature>
<name>A0A1F5FGM2_9BACT</name>
<protein>
    <recommendedName>
        <fullName evidence="4">Polysaccharide biosynthesis protein C-terminal domain-containing protein</fullName>
    </recommendedName>
</protein>
<dbReference type="Proteomes" id="UP000177187">
    <property type="component" value="Unassembled WGS sequence"/>
</dbReference>
<evidence type="ECO:0008006" key="4">
    <source>
        <dbReference type="Google" id="ProtNLM"/>
    </source>
</evidence>
<dbReference type="STRING" id="1817816.A2Y64_02990"/>
<gene>
    <name evidence="2" type="ORF">A2Y64_02990</name>
</gene>
<keyword evidence="1" id="KW-0812">Transmembrane</keyword>
<comment type="caution">
    <text evidence="2">The sequence shown here is derived from an EMBL/GenBank/DDBJ whole genome shotgun (WGS) entry which is preliminary data.</text>
</comment>
<proteinExistence type="predicted"/>
<organism evidence="2 3">
    <name type="scientific">Candidatus Coatesbacteria bacterium RBG_13_66_14</name>
    <dbReference type="NCBI Taxonomy" id="1817816"/>
    <lineage>
        <taxon>Bacteria</taxon>
        <taxon>Candidatus Coatesiibacteriota</taxon>
    </lineage>
</organism>